<gene>
    <name evidence="1" type="ORF">TCLT_LOCUS414</name>
</gene>
<dbReference type="EMBL" id="UYYF01000027">
    <property type="protein sequence ID" value="VDM95370.1"/>
    <property type="molecule type" value="Genomic_DNA"/>
</dbReference>
<dbReference type="AlphaFoldDB" id="A0A0N5CK33"/>
<evidence type="ECO:0000313" key="3">
    <source>
        <dbReference type="WBParaSite" id="TCLT_0000041301-mRNA-1"/>
    </source>
</evidence>
<dbReference type="STRING" id="103827.A0A0N5CK33"/>
<evidence type="ECO:0000313" key="1">
    <source>
        <dbReference type="EMBL" id="VDM95370.1"/>
    </source>
</evidence>
<accession>A0A0N5CK33</accession>
<name>A0A0N5CK33_THECL</name>
<reference evidence="3" key="1">
    <citation type="submission" date="2017-02" db="UniProtKB">
        <authorList>
            <consortium name="WormBaseParasite"/>
        </authorList>
    </citation>
    <scope>IDENTIFICATION</scope>
</reference>
<evidence type="ECO:0000313" key="2">
    <source>
        <dbReference type="Proteomes" id="UP000276776"/>
    </source>
</evidence>
<dbReference type="Proteomes" id="UP000276776">
    <property type="component" value="Unassembled WGS sequence"/>
</dbReference>
<keyword evidence="2" id="KW-1185">Reference proteome</keyword>
<protein>
    <submittedName>
        <fullName evidence="3">CTNNB1 binding N-teminal domain-containing protein</fullName>
    </submittedName>
</protein>
<proteinExistence type="predicted"/>
<dbReference type="WBParaSite" id="TCLT_0000041301-mRNA-1">
    <property type="protein sequence ID" value="TCLT_0000041301-mRNA-1"/>
    <property type="gene ID" value="TCLT_0000041301"/>
</dbReference>
<sequence>MEEGRECFVGSNDTFESHLHRRAASSGESSIDGSFDEDRAALSDSDLAGAARIQTLAIKAKGPSSDALETECRTEQSVLNSHDCDCSLSKGAWNDVLGSGQLFCKVLFLIKAEVPVICPI</sequence>
<reference evidence="1 2" key="2">
    <citation type="submission" date="2018-11" db="EMBL/GenBank/DDBJ databases">
        <authorList>
            <consortium name="Pathogen Informatics"/>
        </authorList>
    </citation>
    <scope>NUCLEOTIDE SEQUENCE [LARGE SCALE GENOMIC DNA]</scope>
</reference>
<organism evidence="3">
    <name type="scientific">Thelazia callipaeda</name>
    <name type="common">Oriental eyeworm</name>
    <name type="synonym">Parasitic nematode</name>
    <dbReference type="NCBI Taxonomy" id="103827"/>
    <lineage>
        <taxon>Eukaryota</taxon>
        <taxon>Metazoa</taxon>
        <taxon>Ecdysozoa</taxon>
        <taxon>Nematoda</taxon>
        <taxon>Chromadorea</taxon>
        <taxon>Rhabditida</taxon>
        <taxon>Spirurina</taxon>
        <taxon>Spiruromorpha</taxon>
        <taxon>Thelazioidea</taxon>
        <taxon>Thelaziidae</taxon>
        <taxon>Thelazia</taxon>
    </lineage>
</organism>